<feature type="non-terminal residue" evidence="1">
    <location>
        <position position="1"/>
    </location>
</feature>
<sequence>YLADNLVGDGLEHALLGIPDPGQCYWIFRSDPQCPKLILVPNYFIGRTREIERINRAIVQTSGGKNENLFITGERGIGKSSLAVITRYIAEEKYQFVRAHCYVGAARNISDVCRIVLTKMLQAMPDKGLFDKARDVVGKYIKGIQLGVFGVGMNVEFTDNQKLLEDLPLNFLSIIRGIFETIKEDKTGLLLILDDLNGMSNVPEFSYFLTSFVDEIASSQKLLPILLILVGIPDRMSDLAKNQPSISRIFNVIELNSMNNNESEEFFKKAFESADITIEQDALPILTRYSGGLPVLLHEVGDAVYWEDSDSCINRDDAIKGIFHAAETVGRKYLDRQVCQTLRSETYHSILRRMGKLPLEAKFRRKELVKEMNESERRNFDNFRRRMEELGVLAKEEVRGEYRFSNELFRLYVMIEALIAEERG</sequence>
<proteinExistence type="predicted"/>
<organism evidence="1 2">
    <name type="scientific">Candidatus Methanogaster sp</name>
    <dbReference type="NCBI Taxonomy" id="3386292"/>
    <lineage>
        <taxon>Archaea</taxon>
        <taxon>Methanobacteriati</taxon>
        <taxon>Methanobacteriota</taxon>
        <taxon>Stenosarchaea group</taxon>
        <taxon>Methanomicrobia</taxon>
        <taxon>Methanosarcinales</taxon>
        <taxon>ANME-2 cluster</taxon>
        <taxon>Candidatus Methanogasteraceae</taxon>
        <taxon>Candidatus Methanogaster</taxon>
    </lineage>
</organism>
<evidence type="ECO:0000313" key="2">
    <source>
        <dbReference type="Proteomes" id="UP000248329"/>
    </source>
</evidence>
<reference evidence="1" key="1">
    <citation type="submission" date="2018-01" db="EMBL/GenBank/DDBJ databases">
        <authorList>
            <person name="Krukenberg V."/>
        </authorList>
    </citation>
    <scope>NUCLEOTIDE SEQUENCE</scope>
    <source>
        <strain evidence="1">E20ANME2</strain>
    </source>
</reference>
<accession>A0AC61KZ37</accession>
<name>A0AC61KZ37_9EURY</name>
<gene>
    <name evidence="1" type="ORF">C4B59_15130</name>
</gene>
<protein>
    <submittedName>
        <fullName evidence="1">Uncharacterized protein</fullName>
    </submittedName>
</protein>
<evidence type="ECO:0000313" key="1">
    <source>
        <dbReference type="EMBL" id="PXF57512.1"/>
    </source>
</evidence>
<dbReference type="EMBL" id="PQXF01000058">
    <property type="protein sequence ID" value="PXF57512.1"/>
    <property type="molecule type" value="Genomic_DNA"/>
</dbReference>
<dbReference type="Proteomes" id="UP000248329">
    <property type="component" value="Unassembled WGS sequence"/>
</dbReference>
<comment type="caution">
    <text evidence="1">The sequence shown here is derived from an EMBL/GenBank/DDBJ whole genome shotgun (WGS) entry which is preliminary data.</text>
</comment>